<evidence type="ECO:0000313" key="8">
    <source>
        <dbReference type="EMBL" id="KAG5467984.1"/>
    </source>
</evidence>
<keyword evidence="4" id="KW-0539">Nucleus</keyword>
<dbReference type="Proteomes" id="UP000674143">
    <property type="component" value="Unassembled WGS sequence"/>
</dbReference>
<feature type="region of interest" description="Disordered" evidence="7">
    <location>
        <begin position="324"/>
        <end position="352"/>
    </location>
</feature>
<dbReference type="KEGG" id="loi:92357070"/>
<feature type="coiled-coil region" evidence="6">
    <location>
        <begin position="1165"/>
        <end position="1199"/>
    </location>
</feature>
<proteinExistence type="inferred from homology"/>
<dbReference type="RefSeq" id="XP_067059786.1">
    <property type="nucleotide sequence ID" value="XM_067203136.1"/>
</dbReference>
<evidence type="ECO:0000256" key="7">
    <source>
        <dbReference type="SAM" id="MobiDB-lite"/>
    </source>
</evidence>
<evidence type="ECO:0000256" key="2">
    <source>
        <dbReference type="ARBA" id="ARBA00022614"/>
    </source>
</evidence>
<keyword evidence="6" id="KW-0175">Coiled coil</keyword>
<keyword evidence="2" id="KW-0433">Leucine-rich repeat</keyword>
<dbReference type="PANTHER" id="PTHR10552:SF6">
    <property type="entry name" value="U2 SMALL NUCLEAR RIBONUCLEOPROTEIN A"/>
    <property type="match status" value="1"/>
</dbReference>
<organism evidence="8 9">
    <name type="scientific">Leishmania orientalis</name>
    <dbReference type="NCBI Taxonomy" id="2249476"/>
    <lineage>
        <taxon>Eukaryota</taxon>
        <taxon>Discoba</taxon>
        <taxon>Euglenozoa</taxon>
        <taxon>Kinetoplastea</taxon>
        <taxon>Metakinetoplastina</taxon>
        <taxon>Trypanosomatida</taxon>
        <taxon>Trypanosomatidae</taxon>
        <taxon>Leishmaniinae</taxon>
        <taxon>Leishmania</taxon>
    </lineage>
</organism>
<dbReference type="EMBL" id="JAFHLR010000034">
    <property type="protein sequence ID" value="KAG5467984.1"/>
    <property type="molecule type" value="Genomic_DNA"/>
</dbReference>
<comment type="caution">
    <text evidence="8">The sequence shown here is derived from an EMBL/GenBank/DDBJ whole genome shotgun (WGS) entry which is preliminary data.</text>
</comment>
<evidence type="ECO:0000256" key="4">
    <source>
        <dbReference type="ARBA" id="ARBA00023242"/>
    </source>
</evidence>
<protein>
    <submittedName>
        <fullName evidence="8">Uncharacterized protein</fullName>
    </submittedName>
</protein>
<keyword evidence="9" id="KW-1185">Reference proteome</keyword>
<keyword evidence="3" id="KW-0677">Repeat</keyword>
<gene>
    <name evidence="8" type="ORF">LSCM4_01071</name>
</gene>
<feature type="compositionally biased region" description="Low complexity" evidence="7">
    <location>
        <begin position="324"/>
        <end position="339"/>
    </location>
</feature>
<comment type="subcellular location">
    <subcellularLocation>
        <location evidence="1">Nucleus</location>
    </subcellularLocation>
</comment>
<reference evidence="9" key="1">
    <citation type="journal article" date="2021" name="Microbiol. Resour. Announc.">
        <title>LGAAP: Leishmaniinae Genome Assembly and Annotation Pipeline.</title>
        <authorList>
            <person name="Almutairi H."/>
            <person name="Urbaniak M.D."/>
            <person name="Bates M.D."/>
            <person name="Jariyapan N."/>
            <person name="Kwakye-Nuako G."/>
            <person name="Thomaz-Soccol V."/>
            <person name="Al-Salem W.S."/>
            <person name="Dillon R.J."/>
            <person name="Bates P.A."/>
            <person name="Gatherer D."/>
        </authorList>
    </citation>
    <scope>NUCLEOTIDE SEQUENCE [LARGE SCALE GENOMIC DNA]</scope>
</reference>
<dbReference type="InterPro" id="IPR044640">
    <property type="entry name" value="RU2A"/>
</dbReference>
<dbReference type="GeneID" id="92357070"/>
<dbReference type="GO" id="GO:0005634">
    <property type="term" value="C:nucleus"/>
    <property type="evidence" value="ECO:0007669"/>
    <property type="project" value="UniProtKB-SubCell"/>
</dbReference>
<feature type="region of interest" description="Disordered" evidence="7">
    <location>
        <begin position="93"/>
        <end position="114"/>
    </location>
</feature>
<dbReference type="SMR" id="A0A836G7M6"/>
<dbReference type="GO" id="GO:0000398">
    <property type="term" value="P:mRNA splicing, via spliceosome"/>
    <property type="evidence" value="ECO:0007669"/>
    <property type="project" value="InterPro"/>
</dbReference>
<evidence type="ECO:0000256" key="3">
    <source>
        <dbReference type="ARBA" id="ARBA00022737"/>
    </source>
</evidence>
<evidence type="ECO:0000256" key="5">
    <source>
        <dbReference type="ARBA" id="ARBA00024196"/>
    </source>
</evidence>
<dbReference type="AlphaFoldDB" id="A0A836G7M6"/>
<dbReference type="GO" id="GO:0030620">
    <property type="term" value="F:U2 snRNA binding"/>
    <property type="evidence" value="ECO:0007669"/>
    <property type="project" value="InterPro"/>
</dbReference>
<evidence type="ECO:0000313" key="9">
    <source>
        <dbReference type="Proteomes" id="UP000674143"/>
    </source>
</evidence>
<accession>A0A836G7M6</accession>
<dbReference type="SUPFAM" id="SSF52058">
    <property type="entry name" value="L domain-like"/>
    <property type="match status" value="1"/>
</dbReference>
<feature type="compositionally biased region" description="Low complexity" evidence="7">
    <location>
        <begin position="93"/>
        <end position="106"/>
    </location>
</feature>
<comment type="similarity">
    <text evidence="5">Belongs to the U2 small nuclear ribonucleoprotein A family.</text>
</comment>
<name>A0A836G7M6_9TRYP</name>
<dbReference type="Gene3D" id="3.80.10.10">
    <property type="entry name" value="Ribonuclease Inhibitor"/>
    <property type="match status" value="1"/>
</dbReference>
<feature type="compositionally biased region" description="Basic and acidic residues" evidence="7">
    <location>
        <begin position="918"/>
        <end position="930"/>
    </location>
</feature>
<dbReference type="InterPro" id="IPR032675">
    <property type="entry name" value="LRR_dom_sf"/>
</dbReference>
<dbReference type="PANTHER" id="PTHR10552">
    <property type="entry name" value="U2 SMALL NUCLEAR RIBONUCLEOPROTEIN A"/>
    <property type="match status" value="1"/>
</dbReference>
<feature type="region of interest" description="Disordered" evidence="7">
    <location>
        <begin position="918"/>
        <end position="940"/>
    </location>
</feature>
<sequence length="1209" mass="130830">MSSVTLSSVVRANPRLVSSSLEKMMCNAQGITVVDIYPSVLSALTAKGAPASVAESARAFVQTSRFSHRVQRPGAERDSGRVWNERATSSGLAASSGVGISSSSNSPLKQKKSSENEDSYMNCFNVGIAMSLHTVLLSRNRISNLLGMVQFRHCVCLSLLGNRIRTIEDCEPLAMLPELQYLSLEYNPVTQLPHYRAHLLRICSWPHELSPSTCRLRKLDSAAVTTAEVKHAMLCLLRESSLLPELLYRMQLLAFLVDIENRQRLHRELRQRGHIFCDSSGDARMELLLEKGVAHALSRVGVAGAAHMARQLVRDRRLLCTTSSSRRECSSAPPAGAEAPPAPTLANPTDDQGVCVTASENSGRVAGVKSTTVTYFGSDITDPSDITSISTVSSCSLLSGSSSSHAKVLQSLSHLLASKELDWSRRSMRRADASEAAEVCKSWSTDAFRQTIVFLDVRLCTLLLQISRILGQKLTSHDVDRLCEVWLHAVSHCTPAEAAEVNATGTRRLVVDFGAAAAGRKTTKKGAAGGQVAVRQRGAFLGTAVTGRTPDEGVAHVRTSIQDALEKASQCVLSNALSPQKLENRDSENATMSYTKVSMTSLSSDPASLPRDAVPVPTTRPLTGQAPLMLPCREATESTDPGAPAHILVQGAASSKATSCAESIHAYEARVRSRCKRRVFQQWCSALRHRWQTRIVAAYVVEKISGGTAAHLRSPSWGGLLAQVTYGERKRGFFTLWRRRAQLRRDCRTRSLRSVWSVWHEKAAAMSILRRRCEQASALAAQRVRAVAFHTWKSKAEKRAGDRCAAARRRIMARVPHSTETVLTLASPKPVTTRLAARTPPPRVTVLRHTLADALMPSRDTCTTAAAAPSFTTASDEGLSDARASATASPVITSVWRPSAAHQRCTCSSHSSATVSEKVTRDDCRARSSSDDEAGLSAVGTSPSLGVSATSCAATPFLCACCPAGSQQPCDTKETQALPGDLTRELSPPPAIRALFPTNLGFQGTGLSRSSHTADAAAVQLQPSSPFRAPPPFAFARIGQSAVVLTPSARLTSSRLYNASKPSRLPSTTAARRAIVQASSTTDKSAVVLGEVESPYPAADVEALVEQAKQLEIDRNYLIETLRSLHFSPQRHCAQEWLQRSHATCRVAPVPLSSPAPRAPSFTVVEQLEGQCAGLENEVHRLEKLVSALQDERHQYLETIKPEMFRYSA</sequence>
<evidence type="ECO:0000256" key="1">
    <source>
        <dbReference type="ARBA" id="ARBA00004123"/>
    </source>
</evidence>
<reference evidence="9" key="2">
    <citation type="journal article" date="2021" name="Sci. Data">
        <title>Chromosome-scale genome sequencing, assembly and annotation of six genomes from subfamily Leishmaniinae.</title>
        <authorList>
            <person name="Almutairi H."/>
            <person name="Urbaniak M.D."/>
            <person name="Bates M.D."/>
            <person name="Jariyapan N."/>
            <person name="Kwakye-Nuako G."/>
            <person name="Thomaz Soccol V."/>
            <person name="Al-Salem W.S."/>
            <person name="Dillon R.J."/>
            <person name="Bates P.A."/>
            <person name="Gatherer D."/>
        </authorList>
    </citation>
    <scope>NUCLEOTIDE SEQUENCE [LARGE SCALE GENOMIC DNA]</scope>
</reference>
<evidence type="ECO:0000256" key="6">
    <source>
        <dbReference type="SAM" id="Coils"/>
    </source>
</evidence>